<proteinExistence type="predicted"/>
<comment type="caution">
    <text evidence="2">The sequence shown here is derived from an EMBL/GenBank/DDBJ whole genome shotgun (WGS) entry which is preliminary data.</text>
</comment>
<keyword evidence="3" id="KW-1185">Reference proteome</keyword>
<feature type="compositionally biased region" description="Basic and acidic residues" evidence="1">
    <location>
        <begin position="175"/>
        <end position="186"/>
    </location>
</feature>
<evidence type="ECO:0000256" key="1">
    <source>
        <dbReference type="SAM" id="MobiDB-lite"/>
    </source>
</evidence>
<name>A0AA88KJ56_NAELO</name>
<sequence>MNAAEIKQTILKNLASQMNDQGYFTEQSFYHPLTKTKDAKLPSDRTNVPNADILNRTKEGYLSNEQILDIFGKPLDSKDYELTTTEQDLLKNDPSQFKSVLHLTPAAPCRAHLLNMYLDECGDEKLGKSNDTMLQWSQCNGHFYKWTTCLAKHRKWYEARFNSLTKVVPSPVERGIQDTHHRRDPSTYRAPNFDN</sequence>
<organism evidence="2 3">
    <name type="scientific">Naegleria lovaniensis</name>
    <name type="common">Amoeba</name>
    <dbReference type="NCBI Taxonomy" id="51637"/>
    <lineage>
        <taxon>Eukaryota</taxon>
        <taxon>Discoba</taxon>
        <taxon>Heterolobosea</taxon>
        <taxon>Tetramitia</taxon>
        <taxon>Eutetramitia</taxon>
        <taxon>Vahlkampfiidae</taxon>
        <taxon>Naegleria</taxon>
    </lineage>
</organism>
<accession>A0AA88KJ56</accession>
<protein>
    <submittedName>
        <fullName evidence="2">Uncharacterized protein</fullName>
    </submittedName>
</protein>
<dbReference type="AlphaFoldDB" id="A0AA88KJ56"/>
<dbReference type="GeneID" id="68096710"/>
<feature type="region of interest" description="Disordered" evidence="1">
    <location>
        <begin position="172"/>
        <end position="195"/>
    </location>
</feature>
<dbReference type="EMBL" id="PYSW02000020">
    <property type="protein sequence ID" value="KAG2383584.1"/>
    <property type="molecule type" value="Genomic_DNA"/>
</dbReference>
<dbReference type="Proteomes" id="UP000816034">
    <property type="component" value="Unassembled WGS sequence"/>
</dbReference>
<evidence type="ECO:0000313" key="3">
    <source>
        <dbReference type="Proteomes" id="UP000816034"/>
    </source>
</evidence>
<reference evidence="2 3" key="1">
    <citation type="journal article" date="2018" name="BMC Genomics">
        <title>The genome of Naegleria lovaniensis, the basis for a comparative approach to unravel pathogenicity factors of the human pathogenic amoeba N. fowleri.</title>
        <authorList>
            <person name="Liechti N."/>
            <person name="Schurch N."/>
            <person name="Bruggmann R."/>
            <person name="Wittwer M."/>
        </authorList>
    </citation>
    <scope>NUCLEOTIDE SEQUENCE [LARGE SCALE GENOMIC DNA]</scope>
    <source>
        <strain evidence="2 3">ATCC 30569</strain>
    </source>
</reference>
<evidence type="ECO:0000313" key="2">
    <source>
        <dbReference type="EMBL" id="KAG2383584.1"/>
    </source>
</evidence>
<dbReference type="RefSeq" id="XP_044549263.1">
    <property type="nucleotide sequence ID" value="XM_044693874.1"/>
</dbReference>
<gene>
    <name evidence="2" type="ORF">C9374_004255</name>
</gene>